<dbReference type="AlphaFoldDB" id="A0ABC8SXC2"/>
<proteinExistence type="predicted"/>
<evidence type="ECO:0000313" key="1">
    <source>
        <dbReference type="EMBL" id="CAK9159849.1"/>
    </source>
</evidence>
<name>A0ABC8SXC2_9AQUA</name>
<reference evidence="1 2" key="1">
    <citation type="submission" date="2024-02" db="EMBL/GenBank/DDBJ databases">
        <authorList>
            <person name="Vignale AGUSTIN F."/>
            <person name="Sosa J E."/>
            <person name="Modenutti C."/>
        </authorList>
    </citation>
    <scope>NUCLEOTIDE SEQUENCE [LARGE SCALE GENOMIC DNA]</scope>
</reference>
<accession>A0ABC8SXC2</accession>
<dbReference type="EMBL" id="CAUOFW020003414">
    <property type="protein sequence ID" value="CAK9159849.1"/>
    <property type="molecule type" value="Genomic_DNA"/>
</dbReference>
<comment type="caution">
    <text evidence="1">The sequence shown here is derived from an EMBL/GenBank/DDBJ whole genome shotgun (WGS) entry which is preliminary data.</text>
</comment>
<keyword evidence="2" id="KW-1185">Reference proteome</keyword>
<sequence length="110" mass="12288">MQQAIDIGEEANSIGLIDIEAGDNETRVLVSDDEAGLARVGEAGLAASASWHRRGRDPRRGALGWQACHNRRRWRSRQCTRDDITRRKQVDELGTASLGADGQRYAWQTR</sequence>
<dbReference type="Proteomes" id="UP001642360">
    <property type="component" value="Unassembled WGS sequence"/>
</dbReference>
<organism evidence="1 2">
    <name type="scientific">Ilex paraguariensis</name>
    <name type="common">yerba mate</name>
    <dbReference type="NCBI Taxonomy" id="185542"/>
    <lineage>
        <taxon>Eukaryota</taxon>
        <taxon>Viridiplantae</taxon>
        <taxon>Streptophyta</taxon>
        <taxon>Embryophyta</taxon>
        <taxon>Tracheophyta</taxon>
        <taxon>Spermatophyta</taxon>
        <taxon>Magnoliopsida</taxon>
        <taxon>eudicotyledons</taxon>
        <taxon>Gunneridae</taxon>
        <taxon>Pentapetalae</taxon>
        <taxon>asterids</taxon>
        <taxon>campanulids</taxon>
        <taxon>Aquifoliales</taxon>
        <taxon>Aquifoliaceae</taxon>
        <taxon>Ilex</taxon>
    </lineage>
</organism>
<evidence type="ECO:0000313" key="2">
    <source>
        <dbReference type="Proteomes" id="UP001642360"/>
    </source>
</evidence>
<gene>
    <name evidence="1" type="ORF">ILEXP_LOCUS28561</name>
</gene>
<protein>
    <submittedName>
        <fullName evidence="1">Uncharacterized protein</fullName>
    </submittedName>
</protein>